<dbReference type="Gene3D" id="3.40.50.1000">
    <property type="entry name" value="HAD superfamily/HAD-like"/>
    <property type="match status" value="1"/>
</dbReference>
<dbReference type="InterPro" id="IPR023214">
    <property type="entry name" value="HAD_sf"/>
</dbReference>
<gene>
    <name evidence="1" type="ORF">IAA97_04355</name>
</gene>
<dbReference type="Proteomes" id="UP000823615">
    <property type="component" value="Unassembled WGS sequence"/>
</dbReference>
<comment type="caution">
    <text evidence="1">The sequence shown here is derived from an EMBL/GenBank/DDBJ whole genome shotgun (WGS) entry which is preliminary data.</text>
</comment>
<proteinExistence type="predicted"/>
<dbReference type="SUPFAM" id="SSF56784">
    <property type="entry name" value="HAD-like"/>
    <property type="match status" value="1"/>
</dbReference>
<protein>
    <submittedName>
        <fullName evidence="1">Uncharacterized protein</fullName>
    </submittedName>
</protein>
<evidence type="ECO:0000313" key="1">
    <source>
        <dbReference type="EMBL" id="MBO8436190.1"/>
    </source>
</evidence>
<sequence>MEIERGLPFTGLTDEERNGIEIIISDVDDTITKNGKLYPAALQSLWRLKRMGKMIVLVTGG</sequence>
<organism evidence="1 2">
    <name type="scientific">Candidatus Ornithospirochaeta stercoripullorum</name>
    <dbReference type="NCBI Taxonomy" id="2840899"/>
    <lineage>
        <taxon>Bacteria</taxon>
        <taxon>Pseudomonadati</taxon>
        <taxon>Spirochaetota</taxon>
        <taxon>Spirochaetia</taxon>
        <taxon>Spirochaetales</taxon>
        <taxon>Spirochaetaceae</taxon>
        <taxon>Spirochaetaceae incertae sedis</taxon>
        <taxon>Candidatus Ornithospirochaeta</taxon>
    </lineage>
</organism>
<dbReference type="InterPro" id="IPR036412">
    <property type="entry name" value="HAD-like_sf"/>
</dbReference>
<dbReference type="EMBL" id="JADIMT010000054">
    <property type="protein sequence ID" value="MBO8436190.1"/>
    <property type="molecule type" value="Genomic_DNA"/>
</dbReference>
<reference evidence="1" key="2">
    <citation type="journal article" date="2021" name="PeerJ">
        <title>Extensive microbial diversity within the chicken gut microbiome revealed by metagenomics and culture.</title>
        <authorList>
            <person name="Gilroy R."/>
            <person name="Ravi A."/>
            <person name="Getino M."/>
            <person name="Pursley I."/>
            <person name="Horton D.L."/>
            <person name="Alikhan N.F."/>
            <person name="Baker D."/>
            <person name="Gharbi K."/>
            <person name="Hall N."/>
            <person name="Watson M."/>
            <person name="Adriaenssens E.M."/>
            <person name="Foster-Nyarko E."/>
            <person name="Jarju S."/>
            <person name="Secka A."/>
            <person name="Antonio M."/>
            <person name="Oren A."/>
            <person name="Chaudhuri R.R."/>
            <person name="La Ragione R."/>
            <person name="Hildebrand F."/>
            <person name="Pallen M.J."/>
        </authorList>
    </citation>
    <scope>NUCLEOTIDE SEQUENCE</scope>
    <source>
        <strain evidence="1">7293</strain>
    </source>
</reference>
<evidence type="ECO:0000313" key="2">
    <source>
        <dbReference type="Proteomes" id="UP000823615"/>
    </source>
</evidence>
<feature type="non-terminal residue" evidence="1">
    <location>
        <position position="61"/>
    </location>
</feature>
<reference evidence="1" key="1">
    <citation type="submission" date="2020-10" db="EMBL/GenBank/DDBJ databases">
        <authorList>
            <person name="Gilroy R."/>
        </authorList>
    </citation>
    <scope>NUCLEOTIDE SEQUENCE</scope>
    <source>
        <strain evidence="1">7293</strain>
    </source>
</reference>
<name>A0A9D9H227_9SPIO</name>
<accession>A0A9D9H227</accession>
<dbReference type="AlphaFoldDB" id="A0A9D9H227"/>